<organism evidence="3 4">
    <name type="scientific">Aureimonas glaciei</name>
    <dbReference type="NCBI Taxonomy" id="1776957"/>
    <lineage>
        <taxon>Bacteria</taxon>
        <taxon>Pseudomonadati</taxon>
        <taxon>Pseudomonadota</taxon>
        <taxon>Alphaproteobacteria</taxon>
        <taxon>Hyphomicrobiales</taxon>
        <taxon>Aurantimonadaceae</taxon>
        <taxon>Aureimonas</taxon>
    </lineage>
</organism>
<dbReference type="GO" id="GO:0004519">
    <property type="term" value="F:endonuclease activity"/>
    <property type="evidence" value="ECO:0007669"/>
    <property type="project" value="InterPro"/>
</dbReference>
<name>A0A917DEJ8_9HYPH</name>
<evidence type="ECO:0000259" key="1">
    <source>
        <dbReference type="Pfam" id="PF03354"/>
    </source>
</evidence>
<keyword evidence="4" id="KW-1185">Reference proteome</keyword>
<dbReference type="Pfam" id="PF20441">
    <property type="entry name" value="TerL_nuclease"/>
    <property type="match status" value="1"/>
</dbReference>
<proteinExistence type="predicted"/>
<gene>
    <name evidence="3" type="ORF">GCM10011335_37350</name>
</gene>
<dbReference type="InterPro" id="IPR027417">
    <property type="entry name" value="P-loop_NTPase"/>
</dbReference>
<sequence length="557" mass="61263">MDKWSTACPGWQAKILAGEGLVPDLPLFKEEAARALRIFDRLRVPDVVGQPLMKDAGADWFRDIVAALFGSFDPDANRRMIQEFFLLIPKKNGKSSYSAALMLVAMIVNRRPNAEFLLVAPTKEIANIAFKQAWNTVKADDELAKLFHPQYHQRTITHRRTGAQLQIKAADTDTITGSKSAGILIDETHVFAKRSNAADVFVEIRGSLAARPDGFLIQVTTQSKDPPAGVFKAELSRARKVRDGKMILPILPILYELPDEDADDNGWKDEAMWPLVNPNLGRSVDETFLKNQLIAAEEDGPEALALFASQHLNVEIGLRFKTDGWVGATYWPDAADKSITLDSLIERCDVAVVGVDGGGLDDLLGFCVIGRCKATRDWLAWCRAWAQDDVLERRKEIVPRLRDFEKEKTLTICSNPTQDIEELIAIIRRLDEAGILADKWAIGLDQVGIPTMVDALAGIGVEGDRIAAIAQGFRLNGAILGAERKLKDGTFWHDGSDLMSWCIGNVKIELRGSAVMMTKQAAGKAKIDPVIALLNAVQLMSRNPTSAAVVDVMAMIA</sequence>
<feature type="domain" description="Terminase large subunit-like ATPase" evidence="1">
    <location>
        <begin position="60"/>
        <end position="224"/>
    </location>
</feature>
<dbReference type="InterPro" id="IPR046461">
    <property type="entry name" value="TerL_ATPase"/>
</dbReference>
<dbReference type="AlphaFoldDB" id="A0A917DEJ8"/>
<evidence type="ECO:0000313" key="4">
    <source>
        <dbReference type="Proteomes" id="UP000613160"/>
    </source>
</evidence>
<evidence type="ECO:0000259" key="2">
    <source>
        <dbReference type="Pfam" id="PF20441"/>
    </source>
</evidence>
<reference evidence="3" key="1">
    <citation type="journal article" date="2014" name="Int. J. Syst. Evol. Microbiol.">
        <title>Complete genome sequence of Corynebacterium casei LMG S-19264T (=DSM 44701T), isolated from a smear-ripened cheese.</title>
        <authorList>
            <consortium name="US DOE Joint Genome Institute (JGI-PGF)"/>
            <person name="Walter F."/>
            <person name="Albersmeier A."/>
            <person name="Kalinowski J."/>
            <person name="Ruckert C."/>
        </authorList>
    </citation>
    <scope>NUCLEOTIDE SEQUENCE</scope>
    <source>
        <strain evidence="3">CGMCC 1.15493</strain>
    </source>
</reference>
<dbReference type="PANTHER" id="PTHR41287:SF1">
    <property type="entry name" value="PROTEIN YMFN"/>
    <property type="match status" value="1"/>
</dbReference>
<dbReference type="Pfam" id="PF03354">
    <property type="entry name" value="TerL_ATPase"/>
    <property type="match status" value="1"/>
</dbReference>
<accession>A0A917DEJ8</accession>
<comment type="caution">
    <text evidence="3">The sequence shown here is derived from an EMBL/GenBank/DDBJ whole genome shotgun (WGS) entry which is preliminary data.</text>
</comment>
<dbReference type="EMBL" id="BMJJ01000009">
    <property type="protein sequence ID" value="GGD30852.1"/>
    <property type="molecule type" value="Genomic_DNA"/>
</dbReference>
<feature type="domain" description="Terminase large subunit-like endonuclease" evidence="2">
    <location>
        <begin position="263"/>
        <end position="538"/>
    </location>
</feature>
<reference evidence="3" key="2">
    <citation type="submission" date="2020-09" db="EMBL/GenBank/DDBJ databases">
        <authorList>
            <person name="Sun Q."/>
            <person name="Zhou Y."/>
        </authorList>
    </citation>
    <scope>NUCLEOTIDE SEQUENCE</scope>
    <source>
        <strain evidence="3">CGMCC 1.15493</strain>
    </source>
</reference>
<dbReference type="PANTHER" id="PTHR41287">
    <property type="match status" value="1"/>
</dbReference>
<dbReference type="InterPro" id="IPR005021">
    <property type="entry name" value="Terminase_largesu-like"/>
</dbReference>
<dbReference type="Proteomes" id="UP000613160">
    <property type="component" value="Unassembled WGS sequence"/>
</dbReference>
<dbReference type="Gene3D" id="3.40.50.300">
    <property type="entry name" value="P-loop containing nucleotide triphosphate hydrolases"/>
    <property type="match status" value="1"/>
</dbReference>
<dbReference type="RefSeq" id="WP_188853546.1">
    <property type="nucleotide sequence ID" value="NZ_BMJJ01000009.1"/>
</dbReference>
<dbReference type="InterPro" id="IPR046462">
    <property type="entry name" value="TerL_nuclease"/>
</dbReference>
<protein>
    <submittedName>
        <fullName evidence="3">Terminase</fullName>
    </submittedName>
</protein>
<evidence type="ECO:0000313" key="3">
    <source>
        <dbReference type="EMBL" id="GGD30852.1"/>
    </source>
</evidence>